<dbReference type="NCBIfam" id="NF009466">
    <property type="entry name" value="PRK12826.1-2"/>
    <property type="match status" value="1"/>
</dbReference>
<dbReference type="PANTHER" id="PTHR42879:SF2">
    <property type="entry name" value="3-OXOACYL-[ACYL-CARRIER-PROTEIN] REDUCTASE FABG"/>
    <property type="match status" value="1"/>
</dbReference>
<reference evidence="4" key="1">
    <citation type="submission" date="2020-10" db="EMBL/GenBank/DDBJ databases">
        <title>An improved Amphimedon queenslandica hologenome assembly reveals how three proteobacterial symbionts can extend the metabolic phenotypic of their marine sponge host.</title>
        <authorList>
            <person name="Degnan B."/>
            <person name="Degnan S."/>
            <person name="Xiang X."/>
        </authorList>
    </citation>
    <scope>NUCLEOTIDE SEQUENCE</scope>
    <source>
        <strain evidence="4">AqS2</strain>
    </source>
</reference>
<dbReference type="PROSITE" id="PS00061">
    <property type="entry name" value="ADH_SHORT"/>
    <property type="match status" value="1"/>
</dbReference>
<proteinExistence type="inferred from homology"/>
<feature type="domain" description="Ketoreductase" evidence="3">
    <location>
        <begin position="8"/>
        <end position="183"/>
    </location>
</feature>
<dbReference type="InterPro" id="IPR002347">
    <property type="entry name" value="SDR_fam"/>
</dbReference>
<dbReference type="Proteomes" id="UP000604381">
    <property type="component" value="Unassembled WGS sequence"/>
</dbReference>
<evidence type="ECO:0000256" key="2">
    <source>
        <dbReference type="ARBA" id="ARBA00023002"/>
    </source>
</evidence>
<dbReference type="PRINTS" id="PR00081">
    <property type="entry name" value="GDHRDH"/>
</dbReference>
<sequence length="246" mass="25117">MAAEDAKRTALVTGASRGIGAAVLARLAAAGLRVHGTATTAAGAAAIDARLAELGAEGSGVAFRADEEADYEALAAAVPAVDVLVCNAGVTRDGMFMRMAEDDMRAVLEVNLLAPMRLAKQYVRGMAKARFGRIIMVSSVIARLGNAGQANYAASKAGLEGLVRSLAREFGARAVTANAVAPGFIDTDMTKDVLVGDVRDRLLAQIPLGRTGAAEEVAELVAFLASDAAGYITGATLPVNGGLDMV</sequence>
<gene>
    <name evidence="4" type="primary">fabG</name>
    <name evidence="4" type="ORF">ISN26_07165</name>
</gene>
<dbReference type="GO" id="GO:0016491">
    <property type="term" value="F:oxidoreductase activity"/>
    <property type="evidence" value="ECO:0007669"/>
    <property type="project" value="UniProtKB-KW"/>
</dbReference>
<dbReference type="AlphaFoldDB" id="A0A930UDD4"/>
<evidence type="ECO:0000259" key="3">
    <source>
        <dbReference type="SMART" id="SM00822"/>
    </source>
</evidence>
<dbReference type="FunFam" id="3.40.50.720:FF:000173">
    <property type="entry name" value="3-oxoacyl-[acyl-carrier protein] reductase"/>
    <property type="match status" value="1"/>
</dbReference>
<dbReference type="InterPro" id="IPR057326">
    <property type="entry name" value="KR_dom"/>
</dbReference>
<evidence type="ECO:0000256" key="1">
    <source>
        <dbReference type="ARBA" id="ARBA00006484"/>
    </source>
</evidence>
<dbReference type="GO" id="GO:0032787">
    <property type="term" value="P:monocarboxylic acid metabolic process"/>
    <property type="evidence" value="ECO:0007669"/>
    <property type="project" value="UniProtKB-ARBA"/>
</dbReference>
<dbReference type="Gene3D" id="3.40.50.720">
    <property type="entry name" value="NAD(P)-binding Rossmann-like Domain"/>
    <property type="match status" value="1"/>
</dbReference>
<dbReference type="PRINTS" id="PR00080">
    <property type="entry name" value="SDRFAMILY"/>
</dbReference>
<dbReference type="InterPro" id="IPR050259">
    <property type="entry name" value="SDR"/>
</dbReference>
<name>A0A930UDD4_9GAMM</name>
<dbReference type="SMART" id="SM00822">
    <property type="entry name" value="PKS_KR"/>
    <property type="match status" value="1"/>
</dbReference>
<comment type="caution">
    <text evidence="4">The sequence shown here is derived from an EMBL/GenBank/DDBJ whole genome shotgun (WGS) entry which is preliminary data.</text>
</comment>
<dbReference type="SUPFAM" id="SSF51735">
    <property type="entry name" value="NAD(P)-binding Rossmann-fold domains"/>
    <property type="match status" value="1"/>
</dbReference>
<dbReference type="InterPro" id="IPR036291">
    <property type="entry name" value="NAD(P)-bd_dom_sf"/>
</dbReference>
<accession>A0A930UDD4</accession>
<dbReference type="Pfam" id="PF13561">
    <property type="entry name" value="adh_short_C2"/>
    <property type="match status" value="1"/>
</dbReference>
<evidence type="ECO:0000313" key="4">
    <source>
        <dbReference type="EMBL" id="MBF2735830.1"/>
    </source>
</evidence>
<keyword evidence="5" id="KW-1185">Reference proteome</keyword>
<dbReference type="InterPro" id="IPR020904">
    <property type="entry name" value="Sc_DH/Rdtase_CS"/>
</dbReference>
<comment type="similarity">
    <text evidence="1">Belongs to the short-chain dehydrogenases/reductases (SDR) family.</text>
</comment>
<evidence type="ECO:0000313" key="5">
    <source>
        <dbReference type="Proteomes" id="UP000604381"/>
    </source>
</evidence>
<dbReference type="EMBL" id="JADHEI010000053">
    <property type="protein sequence ID" value="MBF2735830.1"/>
    <property type="molecule type" value="Genomic_DNA"/>
</dbReference>
<dbReference type="PANTHER" id="PTHR42879">
    <property type="entry name" value="3-OXOACYL-(ACYL-CARRIER-PROTEIN) REDUCTASE"/>
    <property type="match status" value="1"/>
</dbReference>
<keyword evidence="2" id="KW-0560">Oxidoreductase</keyword>
<protein>
    <submittedName>
        <fullName evidence="4">3-oxoacyl-ACP reductase FabG</fullName>
    </submittedName>
</protein>
<organism evidence="4 5">
    <name type="scientific">Candidatus Amphirhobacter heronislandensis</name>
    <dbReference type="NCBI Taxonomy" id="1732024"/>
    <lineage>
        <taxon>Bacteria</taxon>
        <taxon>Pseudomonadati</taxon>
        <taxon>Pseudomonadota</taxon>
        <taxon>Gammaproteobacteria</taxon>
        <taxon>Candidatus Tethybacterales</taxon>
        <taxon>Candidatus Tethybacteraceae</taxon>
        <taxon>Candidatus Amphirhobacter</taxon>
    </lineage>
</organism>